<dbReference type="PANTHER" id="PTHR46001">
    <property type="entry name" value="TIAM (MAMMALIAN TUMOR INVASION AND METASTASIS FACTOR) HOMOLOG"/>
    <property type="match status" value="1"/>
</dbReference>
<evidence type="ECO:0000313" key="3">
    <source>
        <dbReference type="Proteomes" id="UP000095280"/>
    </source>
</evidence>
<dbReference type="InterPro" id="IPR043537">
    <property type="entry name" value="Tiam1/Tiam2/Sif"/>
</dbReference>
<dbReference type="Gene3D" id="2.30.29.30">
    <property type="entry name" value="Pleckstrin-homology domain (PH domain)/Phosphotyrosine-binding domain (PTB)"/>
    <property type="match status" value="1"/>
</dbReference>
<evidence type="ECO:0000256" key="1">
    <source>
        <dbReference type="SAM" id="MobiDB-lite"/>
    </source>
</evidence>
<feature type="domain" description="Tiam1/2 second PH-like" evidence="2">
    <location>
        <begin position="23"/>
        <end position="103"/>
    </location>
</feature>
<feature type="region of interest" description="Disordered" evidence="1">
    <location>
        <begin position="63"/>
        <end position="85"/>
    </location>
</feature>
<dbReference type="InterPro" id="IPR055230">
    <property type="entry name" value="PH_Tiam1/2"/>
</dbReference>
<reference evidence="4" key="1">
    <citation type="submission" date="2016-11" db="UniProtKB">
        <authorList>
            <consortium name="WormBaseParasite"/>
        </authorList>
    </citation>
    <scope>IDENTIFICATION</scope>
</reference>
<dbReference type="Proteomes" id="UP000095280">
    <property type="component" value="Unplaced"/>
</dbReference>
<dbReference type="WBParaSite" id="maker-uti_cns_0004494-snap-gene-0.14-mRNA-1">
    <property type="protein sequence ID" value="maker-uti_cns_0004494-snap-gene-0.14-mRNA-1"/>
    <property type="gene ID" value="maker-uti_cns_0004494-snap-gene-0.14"/>
</dbReference>
<evidence type="ECO:0000313" key="4">
    <source>
        <dbReference type="WBParaSite" id="maker-uti_cns_0004494-snap-gene-0.14-mRNA-1"/>
    </source>
</evidence>
<feature type="compositionally biased region" description="Gly residues" evidence="1">
    <location>
        <begin position="12"/>
        <end position="23"/>
    </location>
</feature>
<proteinExistence type="predicted"/>
<sequence>PSLFLQQPSGYHGNGGASGGDGGDLVRFQTVMPVAEVEVRSGSSAASLATADSHNPWELVHLRSDSERRPEKVYQLSNSSPAARNDFIKTIRQAIRDSVRQMSLPALQQPDDVQHQRRRHPPAASSALQRPQPPARTSSQLSRHSGNFSGGESGT</sequence>
<organism evidence="3 4">
    <name type="scientific">Macrostomum lignano</name>
    <dbReference type="NCBI Taxonomy" id="282301"/>
    <lineage>
        <taxon>Eukaryota</taxon>
        <taxon>Metazoa</taxon>
        <taxon>Spiralia</taxon>
        <taxon>Lophotrochozoa</taxon>
        <taxon>Platyhelminthes</taxon>
        <taxon>Rhabditophora</taxon>
        <taxon>Macrostomorpha</taxon>
        <taxon>Macrostomida</taxon>
        <taxon>Macrostomidae</taxon>
        <taxon>Macrostomum</taxon>
    </lineage>
</organism>
<dbReference type="GO" id="GO:0005085">
    <property type="term" value="F:guanyl-nucleotide exchange factor activity"/>
    <property type="evidence" value="ECO:0007669"/>
    <property type="project" value="InterPro"/>
</dbReference>
<dbReference type="AlphaFoldDB" id="A0A1I8H578"/>
<feature type="compositionally biased region" description="Polar residues" evidence="1">
    <location>
        <begin position="135"/>
        <end position="147"/>
    </location>
</feature>
<dbReference type="GO" id="GO:0007264">
    <property type="term" value="P:small GTPase-mediated signal transduction"/>
    <property type="evidence" value="ECO:0007669"/>
    <property type="project" value="InterPro"/>
</dbReference>
<feature type="region of interest" description="Disordered" evidence="1">
    <location>
        <begin position="100"/>
        <end position="155"/>
    </location>
</feature>
<name>A0A1I8H578_9PLAT</name>
<dbReference type="SUPFAM" id="SSF50729">
    <property type="entry name" value="PH domain-like"/>
    <property type="match status" value="1"/>
</dbReference>
<dbReference type="InterPro" id="IPR011993">
    <property type="entry name" value="PH-like_dom_sf"/>
</dbReference>
<accession>A0A1I8H578</accession>
<feature type="compositionally biased region" description="Basic and acidic residues" evidence="1">
    <location>
        <begin position="63"/>
        <end position="72"/>
    </location>
</feature>
<protein>
    <submittedName>
        <fullName evidence="4">PH domain-containing protein</fullName>
    </submittedName>
</protein>
<evidence type="ECO:0000259" key="2">
    <source>
        <dbReference type="Pfam" id="PF23014"/>
    </source>
</evidence>
<feature type="region of interest" description="Disordered" evidence="1">
    <location>
        <begin position="1"/>
        <end position="24"/>
    </location>
</feature>
<keyword evidence="3" id="KW-1185">Reference proteome</keyword>
<dbReference type="PANTHER" id="PTHR46001:SF3">
    <property type="entry name" value="PROTEIN STILL LIFE, ISOFORM SIF TYPE 1"/>
    <property type="match status" value="1"/>
</dbReference>
<dbReference type="Pfam" id="PF23014">
    <property type="entry name" value="PH_Tiam1"/>
    <property type="match status" value="1"/>
</dbReference>